<feature type="transmembrane region" description="Helical" evidence="1">
    <location>
        <begin position="65"/>
        <end position="84"/>
    </location>
</feature>
<dbReference type="EMBL" id="BGZN01000049">
    <property type="protein sequence ID" value="GBR74492.1"/>
    <property type="molecule type" value="Genomic_DNA"/>
</dbReference>
<organism evidence="2 3">
    <name type="scientific">Termititenax aidoneus</name>
    <dbReference type="NCBI Taxonomy" id="2218524"/>
    <lineage>
        <taxon>Bacteria</taxon>
        <taxon>Bacillati</taxon>
        <taxon>Candidatus Margulisiibacteriota</taxon>
        <taxon>Candidatus Termititenacia</taxon>
        <taxon>Candidatus Termititenacales</taxon>
        <taxon>Candidatus Termititenacaceae</taxon>
        <taxon>Candidatus Termititenax</taxon>
    </lineage>
</organism>
<gene>
    <name evidence="2" type="ORF">NO1_1657</name>
</gene>
<dbReference type="PANTHER" id="PTHR40076">
    <property type="entry name" value="MEMBRANE PROTEIN-RELATED"/>
    <property type="match status" value="1"/>
</dbReference>
<dbReference type="AlphaFoldDB" id="A0A388TCB3"/>
<protein>
    <submittedName>
        <fullName evidence="2">Integral membrane protein</fullName>
    </submittedName>
</protein>
<keyword evidence="1" id="KW-0472">Membrane</keyword>
<name>A0A388TCB3_TERA1</name>
<evidence type="ECO:0000313" key="3">
    <source>
        <dbReference type="Proteomes" id="UP000269352"/>
    </source>
</evidence>
<dbReference type="InterPro" id="IPR010380">
    <property type="entry name" value="DUF975"/>
</dbReference>
<feature type="transmembrane region" description="Helical" evidence="1">
    <location>
        <begin position="181"/>
        <end position="205"/>
    </location>
</feature>
<dbReference type="PANTHER" id="PTHR40076:SF1">
    <property type="entry name" value="MEMBRANE PROTEIN"/>
    <property type="match status" value="1"/>
</dbReference>
<keyword evidence="1" id="KW-1133">Transmembrane helix</keyword>
<feature type="transmembrane region" description="Helical" evidence="1">
    <location>
        <begin position="116"/>
        <end position="147"/>
    </location>
</feature>
<evidence type="ECO:0000313" key="2">
    <source>
        <dbReference type="EMBL" id="GBR74492.1"/>
    </source>
</evidence>
<comment type="caution">
    <text evidence="2">The sequence shown here is derived from an EMBL/GenBank/DDBJ whole genome shotgun (WGS) entry which is preliminary data.</text>
</comment>
<sequence length="227" mass="25443">MIKIEQEEISKGDWKFSIVESLSYGFRKTKKFFWVMLGLYVLTELVQFVLSFASNVLVRLTIQSTLGWLVIFAVTQAFLLYVSIMISLGWFRVFLAVLAGKVPELAYFLDTKNHKYFWSLVGTNILFGLTVIAGLILCVIPGIVWLYTYMYAPLLVVDEKLSPTKALAASRKLVAGQRLNLFVWSLALIGINIVGMLCLGIGLLITVPTTYFASIYVYGKLAGKKIA</sequence>
<dbReference type="Proteomes" id="UP000269352">
    <property type="component" value="Unassembled WGS sequence"/>
</dbReference>
<accession>A0A388TCB3</accession>
<reference evidence="2 3" key="1">
    <citation type="journal article" date="2019" name="ISME J.">
        <title>Genome analyses of uncultured TG2/ZB3 bacteria in 'Margulisbacteria' specifically attached to ectosymbiotic spirochetes of protists in the termite gut.</title>
        <authorList>
            <person name="Utami Y.D."/>
            <person name="Kuwahara H."/>
            <person name="Igai K."/>
            <person name="Murakami T."/>
            <person name="Sugaya K."/>
            <person name="Morikawa T."/>
            <person name="Nagura Y."/>
            <person name="Yuki M."/>
            <person name="Deevong P."/>
            <person name="Inoue T."/>
            <person name="Kihara K."/>
            <person name="Lo N."/>
            <person name="Yamada A."/>
            <person name="Ohkuma M."/>
            <person name="Hongoh Y."/>
        </authorList>
    </citation>
    <scope>NUCLEOTIDE SEQUENCE [LARGE SCALE GENOMIC DNA]</scope>
    <source>
        <strain evidence="2">NkOx7-01</strain>
    </source>
</reference>
<evidence type="ECO:0000256" key="1">
    <source>
        <dbReference type="SAM" id="Phobius"/>
    </source>
</evidence>
<feature type="transmembrane region" description="Helical" evidence="1">
    <location>
        <begin position="32"/>
        <end position="53"/>
    </location>
</feature>
<keyword evidence="1" id="KW-0812">Transmembrane</keyword>
<keyword evidence="3" id="KW-1185">Reference proteome</keyword>
<proteinExistence type="predicted"/>